<protein>
    <submittedName>
        <fullName evidence="1">Uncharacterized protein</fullName>
    </submittedName>
</protein>
<sequence>MIEPLPKARSIWLTAASSAFCLSIVSLSTRRNAACDMAVLLLYPEPGRRAMLIIVPYAFQRTTTNVHVLYTLPLIDGEK</sequence>
<name>H8FSI7_MAGML</name>
<evidence type="ECO:0000313" key="2">
    <source>
        <dbReference type="Proteomes" id="UP000004169"/>
    </source>
</evidence>
<dbReference type="STRING" id="1150626.PHAMO_270166"/>
<keyword evidence="2" id="KW-1185">Reference proteome</keyword>
<dbReference type="AlphaFoldDB" id="H8FSI7"/>
<proteinExistence type="predicted"/>
<comment type="caution">
    <text evidence="1">The sequence shown here is derived from an EMBL/GenBank/DDBJ whole genome shotgun (WGS) entry which is preliminary data.</text>
</comment>
<reference evidence="1 2" key="1">
    <citation type="journal article" date="2012" name="J. Bacteriol.">
        <title>Draft Genome Sequence of the Purple Photosynthetic Bacterium Phaeospirillum molischianum DSM120, a Particularly Versatile Bacterium.</title>
        <authorList>
            <person name="Duquesne K."/>
            <person name="Prima V."/>
            <person name="Ji B."/>
            <person name="Rouy Z."/>
            <person name="Medigue C."/>
            <person name="Talla E."/>
            <person name="Sturgis J.N."/>
        </authorList>
    </citation>
    <scope>NUCLEOTIDE SEQUENCE [LARGE SCALE GENOMIC DNA]</scope>
    <source>
        <strain evidence="2">DSM120</strain>
    </source>
</reference>
<evidence type="ECO:0000313" key="1">
    <source>
        <dbReference type="EMBL" id="CCG41325.1"/>
    </source>
</evidence>
<organism evidence="1 2">
    <name type="scientific">Magnetospirillum molischianum DSM 120</name>
    <dbReference type="NCBI Taxonomy" id="1150626"/>
    <lineage>
        <taxon>Bacteria</taxon>
        <taxon>Pseudomonadati</taxon>
        <taxon>Pseudomonadota</taxon>
        <taxon>Alphaproteobacteria</taxon>
        <taxon>Rhodospirillales</taxon>
        <taxon>Rhodospirillaceae</taxon>
        <taxon>Magnetospirillum</taxon>
    </lineage>
</organism>
<dbReference type="Proteomes" id="UP000004169">
    <property type="component" value="Unassembled WGS sequence"/>
</dbReference>
<dbReference type="EMBL" id="CAHP01000020">
    <property type="protein sequence ID" value="CCG41325.1"/>
    <property type="molecule type" value="Genomic_DNA"/>
</dbReference>
<accession>H8FSI7</accession>
<gene>
    <name evidence="1" type="ORF">PHAMO_270166</name>
</gene>